<evidence type="ECO:0000313" key="3">
    <source>
        <dbReference type="EMBL" id="MQL80072.1"/>
    </source>
</evidence>
<keyword evidence="2" id="KW-1133">Transmembrane helix</keyword>
<name>A0A843U460_COLES</name>
<dbReference type="InterPro" id="IPR051944">
    <property type="entry name" value="BEACH_domain_protein"/>
</dbReference>
<evidence type="ECO:0000256" key="1">
    <source>
        <dbReference type="ARBA" id="ARBA00022574"/>
    </source>
</evidence>
<comment type="caution">
    <text evidence="3">The sequence shown here is derived from an EMBL/GenBank/DDBJ whole genome shotgun (WGS) entry which is preliminary data.</text>
</comment>
<accession>A0A843U460</accession>
<organism evidence="3 4">
    <name type="scientific">Colocasia esculenta</name>
    <name type="common">Wild taro</name>
    <name type="synonym">Arum esculentum</name>
    <dbReference type="NCBI Taxonomy" id="4460"/>
    <lineage>
        <taxon>Eukaryota</taxon>
        <taxon>Viridiplantae</taxon>
        <taxon>Streptophyta</taxon>
        <taxon>Embryophyta</taxon>
        <taxon>Tracheophyta</taxon>
        <taxon>Spermatophyta</taxon>
        <taxon>Magnoliopsida</taxon>
        <taxon>Liliopsida</taxon>
        <taxon>Araceae</taxon>
        <taxon>Aroideae</taxon>
        <taxon>Colocasieae</taxon>
        <taxon>Colocasia</taxon>
    </lineage>
</organism>
<keyword evidence="2" id="KW-0812">Transmembrane</keyword>
<dbReference type="EMBL" id="NMUH01000489">
    <property type="protein sequence ID" value="MQL80072.1"/>
    <property type="molecule type" value="Genomic_DNA"/>
</dbReference>
<keyword evidence="1" id="KW-0853">WD repeat</keyword>
<reference evidence="3" key="1">
    <citation type="submission" date="2017-07" db="EMBL/GenBank/DDBJ databases">
        <title>Taro Niue Genome Assembly and Annotation.</title>
        <authorList>
            <person name="Atibalentja N."/>
            <person name="Keating K."/>
            <person name="Fields C.J."/>
        </authorList>
    </citation>
    <scope>NUCLEOTIDE SEQUENCE</scope>
    <source>
        <strain evidence="3">Niue_2</strain>
        <tissue evidence="3">Leaf</tissue>
    </source>
</reference>
<dbReference type="OrthoDB" id="26681at2759"/>
<sequence>MNACSKSFGLIAVLSLSRLARFPENRPDPLIRSDSDRDRRDMIAGMTLDVPWFCYGSHYSSAGIVLFYLLCLPSFLLGNQKLQDMLAGMTLDAAEEAVNVFYHDTCRQWGHRLSQIRTDTQQLFLKPLAERRPDRKLLPHALRCCSWLIPHEMCRSSSTSQIVSCHDRIPIAGSNKLLKSVPCSRYIAWGFPDRSLRFMSYYDQGKLLSAHESLHGGNHIQ</sequence>
<protein>
    <submittedName>
        <fullName evidence="3">Uncharacterized protein</fullName>
    </submittedName>
</protein>
<dbReference type="AlphaFoldDB" id="A0A843U460"/>
<gene>
    <name evidence="3" type="ORF">Taro_012523</name>
</gene>
<feature type="non-terminal residue" evidence="3">
    <location>
        <position position="221"/>
    </location>
</feature>
<dbReference type="PANTHER" id="PTHR46108:SF4">
    <property type="entry name" value="BLUE CHEESE"/>
    <property type="match status" value="1"/>
</dbReference>
<keyword evidence="2" id="KW-0472">Membrane</keyword>
<feature type="transmembrane region" description="Helical" evidence="2">
    <location>
        <begin position="58"/>
        <end position="77"/>
    </location>
</feature>
<dbReference type="Proteomes" id="UP000652761">
    <property type="component" value="Unassembled WGS sequence"/>
</dbReference>
<keyword evidence="4" id="KW-1185">Reference proteome</keyword>
<dbReference type="PANTHER" id="PTHR46108">
    <property type="entry name" value="BLUE CHEESE"/>
    <property type="match status" value="1"/>
</dbReference>
<evidence type="ECO:0000313" key="4">
    <source>
        <dbReference type="Proteomes" id="UP000652761"/>
    </source>
</evidence>
<evidence type="ECO:0000256" key="2">
    <source>
        <dbReference type="SAM" id="Phobius"/>
    </source>
</evidence>
<proteinExistence type="predicted"/>